<evidence type="ECO:0000313" key="5">
    <source>
        <dbReference type="Proteomes" id="UP000051249"/>
    </source>
</evidence>
<keyword evidence="5" id="KW-1185">Reference proteome</keyword>
<dbReference type="Gene3D" id="3.40.630.30">
    <property type="match status" value="1"/>
</dbReference>
<feature type="domain" description="N-acetyltransferase" evidence="3">
    <location>
        <begin position="5"/>
        <end position="175"/>
    </location>
</feature>
<dbReference type="GO" id="GO:0016747">
    <property type="term" value="F:acyltransferase activity, transferring groups other than amino-acyl groups"/>
    <property type="evidence" value="ECO:0007669"/>
    <property type="project" value="InterPro"/>
</dbReference>
<accession>A0A0R2NJ89</accession>
<evidence type="ECO:0000259" key="3">
    <source>
        <dbReference type="PROSITE" id="PS51186"/>
    </source>
</evidence>
<dbReference type="EMBL" id="JQCQ01000005">
    <property type="protein sequence ID" value="KRO25848.1"/>
    <property type="molecule type" value="Genomic_DNA"/>
</dbReference>
<dbReference type="InterPro" id="IPR050680">
    <property type="entry name" value="YpeA/RimI_acetyltransf"/>
</dbReference>
<dbReference type="PANTHER" id="PTHR43420">
    <property type="entry name" value="ACETYLTRANSFERASE"/>
    <property type="match status" value="1"/>
</dbReference>
<dbReference type="Pfam" id="PF00583">
    <property type="entry name" value="Acetyltransf_1"/>
    <property type="match status" value="1"/>
</dbReference>
<gene>
    <name evidence="4" type="ORF">IV88_GL001383</name>
</gene>
<dbReference type="SUPFAM" id="SSF55729">
    <property type="entry name" value="Acyl-CoA N-acyltransferases (Nat)"/>
    <property type="match status" value="1"/>
</dbReference>
<comment type="caution">
    <text evidence="4">The sequence shown here is derived from an EMBL/GenBank/DDBJ whole genome shotgun (WGS) entry which is preliminary data.</text>
</comment>
<dbReference type="Proteomes" id="UP000051249">
    <property type="component" value="Unassembled WGS sequence"/>
</dbReference>
<sequence length="175" mass="19737">MPQVVNLIKIILDDMELPILLNNPESEVMDLFVKTFQSDTYAKLADTIVAVQDGEVAGVAFGYDGSNEEPLLAEFGNHFDAKLPKQPVFTEPEAVEKEWYLNSIAVNPKFQRQGIGSKLLNEIPHYASQRGLTKIGLLVDLANPDAERLYRRSGFKDFKTQMVSGHEYKHLQKEI</sequence>
<protein>
    <submittedName>
        <fullName evidence="4">GNAT family acetyltransferase</fullName>
    </submittedName>
</protein>
<evidence type="ECO:0000256" key="2">
    <source>
        <dbReference type="ARBA" id="ARBA00023315"/>
    </source>
</evidence>
<evidence type="ECO:0000256" key="1">
    <source>
        <dbReference type="ARBA" id="ARBA00022679"/>
    </source>
</evidence>
<dbReference type="PATRIC" id="fig|480391.4.peg.1407"/>
<dbReference type="InterPro" id="IPR016181">
    <property type="entry name" value="Acyl_CoA_acyltransferase"/>
</dbReference>
<organism evidence="4 5">
    <name type="scientific">Pediococcus argentinicus</name>
    <dbReference type="NCBI Taxonomy" id="480391"/>
    <lineage>
        <taxon>Bacteria</taxon>
        <taxon>Bacillati</taxon>
        <taxon>Bacillota</taxon>
        <taxon>Bacilli</taxon>
        <taxon>Lactobacillales</taxon>
        <taxon>Lactobacillaceae</taxon>
        <taxon>Pediococcus</taxon>
    </lineage>
</organism>
<dbReference type="InterPro" id="IPR000182">
    <property type="entry name" value="GNAT_dom"/>
</dbReference>
<dbReference type="CDD" id="cd04301">
    <property type="entry name" value="NAT_SF"/>
    <property type="match status" value="1"/>
</dbReference>
<dbReference type="PROSITE" id="PS51186">
    <property type="entry name" value="GNAT"/>
    <property type="match status" value="1"/>
</dbReference>
<keyword evidence="1 4" id="KW-0808">Transferase</keyword>
<keyword evidence="2" id="KW-0012">Acyltransferase</keyword>
<proteinExistence type="predicted"/>
<reference evidence="4 5" key="1">
    <citation type="journal article" date="2015" name="Genome Announc.">
        <title>Expanding the biotechnology potential of lactobacilli through comparative genomics of 213 strains and associated genera.</title>
        <authorList>
            <person name="Sun Z."/>
            <person name="Harris H.M."/>
            <person name="McCann A."/>
            <person name="Guo C."/>
            <person name="Argimon S."/>
            <person name="Zhang W."/>
            <person name="Yang X."/>
            <person name="Jeffery I.B."/>
            <person name="Cooney J.C."/>
            <person name="Kagawa T.F."/>
            <person name="Liu W."/>
            <person name="Song Y."/>
            <person name="Salvetti E."/>
            <person name="Wrobel A."/>
            <person name="Rasinkangas P."/>
            <person name="Parkhill J."/>
            <person name="Rea M.C."/>
            <person name="O'Sullivan O."/>
            <person name="Ritari J."/>
            <person name="Douillard F.P."/>
            <person name="Paul Ross R."/>
            <person name="Yang R."/>
            <person name="Briner A.E."/>
            <person name="Felis G.E."/>
            <person name="de Vos W.M."/>
            <person name="Barrangou R."/>
            <person name="Klaenhammer T.R."/>
            <person name="Caufield P.W."/>
            <person name="Cui Y."/>
            <person name="Zhang H."/>
            <person name="O'Toole P.W."/>
        </authorList>
    </citation>
    <scope>NUCLEOTIDE SEQUENCE [LARGE SCALE GENOMIC DNA]</scope>
    <source>
        <strain evidence="4 5">DSM 23026</strain>
    </source>
</reference>
<dbReference type="AlphaFoldDB" id="A0A0R2NJ89"/>
<name>A0A0R2NJ89_9LACO</name>
<dbReference type="PANTHER" id="PTHR43420:SF12">
    <property type="entry name" value="N-ACETYLTRANSFERASE DOMAIN-CONTAINING PROTEIN"/>
    <property type="match status" value="1"/>
</dbReference>
<evidence type="ECO:0000313" key="4">
    <source>
        <dbReference type="EMBL" id="KRO25848.1"/>
    </source>
</evidence>